<evidence type="ECO:0000259" key="1">
    <source>
        <dbReference type="Pfam" id="PF10276"/>
    </source>
</evidence>
<name>A0A1J5SHT6_9ZZZZ</name>
<keyword evidence="2" id="KW-0479">Metal-binding</keyword>
<protein>
    <submittedName>
        <fullName evidence="2">Zinc-finger domain protein</fullName>
    </submittedName>
</protein>
<keyword evidence="2" id="KW-0863">Zinc-finger</keyword>
<accession>A0A1J5SHT6</accession>
<keyword evidence="2" id="KW-0862">Zinc</keyword>
<organism evidence="2">
    <name type="scientific">mine drainage metagenome</name>
    <dbReference type="NCBI Taxonomy" id="410659"/>
    <lineage>
        <taxon>unclassified sequences</taxon>
        <taxon>metagenomes</taxon>
        <taxon>ecological metagenomes</taxon>
    </lineage>
</organism>
<dbReference type="EMBL" id="MLJW01000034">
    <property type="protein sequence ID" value="OIR07999.1"/>
    <property type="molecule type" value="Genomic_DNA"/>
</dbReference>
<proteinExistence type="predicted"/>
<sequence>MTQETVTVHATTVACEGNGPVTGHPKVYLTFAKGKTELVCPYCSRHFVLAEGVKAGHGH</sequence>
<dbReference type="GO" id="GO:0008270">
    <property type="term" value="F:zinc ion binding"/>
    <property type="evidence" value="ECO:0007669"/>
    <property type="project" value="UniProtKB-KW"/>
</dbReference>
<gene>
    <name evidence="2" type="ORF">GALL_98620</name>
</gene>
<evidence type="ECO:0000313" key="2">
    <source>
        <dbReference type="EMBL" id="OIR07999.1"/>
    </source>
</evidence>
<dbReference type="InterPro" id="IPR019401">
    <property type="entry name" value="Znf_CHCC"/>
</dbReference>
<dbReference type="Pfam" id="PF10276">
    <property type="entry name" value="zf-CHCC"/>
    <property type="match status" value="1"/>
</dbReference>
<dbReference type="AlphaFoldDB" id="A0A1J5SHT6"/>
<reference evidence="2" key="1">
    <citation type="submission" date="2016-10" db="EMBL/GenBank/DDBJ databases">
        <title>Sequence of Gallionella enrichment culture.</title>
        <authorList>
            <person name="Poehlein A."/>
            <person name="Muehling M."/>
            <person name="Daniel R."/>
        </authorList>
    </citation>
    <scope>NUCLEOTIDE SEQUENCE</scope>
</reference>
<feature type="domain" description="Zinc finger CHCC-type" evidence="1">
    <location>
        <begin position="12"/>
        <end position="47"/>
    </location>
</feature>
<dbReference type="Gene3D" id="2.60.260.40">
    <property type="entry name" value="q5lls5 like domains"/>
    <property type="match status" value="1"/>
</dbReference>
<comment type="caution">
    <text evidence="2">The sequence shown here is derived from an EMBL/GenBank/DDBJ whole genome shotgun (WGS) entry which is preliminary data.</text>
</comment>